<gene>
    <name evidence="8" type="ORF">F9B85_00835</name>
</gene>
<accession>A0A6I0FB15</accession>
<comment type="similarity">
    <text evidence="1 7">Belongs to the beta-class carbonic anhydrase family.</text>
</comment>
<dbReference type="PANTHER" id="PTHR11002:SF79">
    <property type="entry name" value="CARBONIC ANHYDRASE 2"/>
    <property type="match status" value="1"/>
</dbReference>
<dbReference type="GO" id="GO:0008270">
    <property type="term" value="F:zinc ion binding"/>
    <property type="evidence" value="ECO:0007669"/>
    <property type="project" value="UniProtKB-UniRule"/>
</dbReference>
<evidence type="ECO:0000256" key="2">
    <source>
        <dbReference type="ARBA" id="ARBA00012925"/>
    </source>
</evidence>
<dbReference type="PROSITE" id="PS00705">
    <property type="entry name" value="PROK_CO2_ANHYDRASE_2"/>
    <property type="match status" value="1"/>
</dbReference>
<dbReference type="EC" id="4.2.1.1" evidence="2 7"/>
<evidence type="ECO:0000256" key="7">
    <source>
        <dbReference type="RuleBase" id="RU003956"/>
    </source>
</evidence>
<dbReference type="Proteomes" id="UP000468766">
    <property type="component" value="Unassembled WGS sequence"/>
</dbReference>
<dbReference type="SMART" id="SM00947">
    <property type="entry name" value="Pro_CA"/>
    <property type="match status" value="1"/>
</dbReference>
<evidence type="ECO:0000313" key="8">
    <source>
        <dbReference type="EMBL" id="KAB2954668.1"/>
    </source>
</evidence>
<proteinExistence type="inferred from homology"/>
<evidence type="ECO:0000313" key="9">
    <source>
        <dbReference type="Proteomes" id="UP000468766"/>
    </source>
</evidence>
<evidence type="ECO:0000256" key="5">
    <source>
        <dbReference type="ARBA" id="ARBA00048348"/>
    </source>
</evidence>
<keyword evidence="9" id="KW-1185">Reference proteome</keyword>
<feature type="binding site" evidence="6">
    <location>
        <position position="96"/>
    </location>
    <ligand>
        <name>Zn(2+)</name>
        <dbReference type="ChEBI" id="CHEBI:29105"/>
    </ligand>
</feature>
<keyword evidence="3 6" id="KW-0862">Zinc</keyword>
<dbReference type="InterPro" id="IPR036874">
    <property type="entry name" value="Carbonic_anhydrase_sf"/>
</dbReference>
<keyword evidence="6" id="KW-0479">Metal-binding</keyword>
<dbReference type="Pfam" id="PF00484">
    <property type="entry name" value="Pro_CA"/>
    <property type="match status" value="1"/>
</dbReference>
<dbReference type="InterPro" id="IPR001765">
    <property type="entry name" value="Carbonic_anhydrase"/>
</dbReference>
<comment type="catalytic activity">
    <reaction evidence="5 7">
        <text>hydrogencarbonate + H(+) = CO2 + H2O</text>
        <dbReference type="Rhea" id="RHEA:10748"/>
        <dbReference type="ChEBI" id="CHEBI:15377"/>
        <dbReference type="ChEBI" id="CHEBI:15378"/>
        <dbReference type="ChEBI" id="CHEBI:16526"/>
        <dbReference type="ChEBI" id="CHEBI:17544"/>
        <dbReference type="EC" id="4.2.1.1"/>
    </reaction>
</comment>
<feature type="binding site" evidence="6">
    <location>
        <position position="99"/>
    </location>
    <ligand>
        <name>Zn(2+)</name>
        <dbReference type="ChEBI" id="CHEBI:29105"/>
    </ligand>
</feature>
<protein>
    <recommendedName>
        <fullName evidence="2 7">Carbonic anhydrase</fullName>
        <ecNumber evidence="2 7">4.2.1.1</ecNumber>
    </recommendedName>
    <alternativeName>
        <fullName evidence="7">Carbonate dehydratase</fullName>
    </alternativeName>
</protein>
<dbReference type="InterPro" id="IPR015892">
    <property type="entry name" value="Carbonic_anhydrase_CS"/>
</dbReference>
<evidence type="ECO:0000256" key="1">
    <source>
        <dbReference type="ARBA" id="ARBA00006217"/>
    </source>
</evidence>
<keyword evidence="4 7" id="KW-0456">Lyase</keyword>
<dbReference type="SUPFAM" id="SSF53056">
    <property type="entry name" value="beta-carbonic anhydrase, cab"/>
    <property type="match status" value="1"/>
</dbReference>
<evidence type="ECO:0000256" key="4">
    <source>
        <dbReference type="ARBA" id="ARBA00023239"/>
    </source>
</evidence>
<dbReference type="CDD" id="cd03378">
    <property type="entry name" value="beta_CA_cladeC"/>
    <property type="match status" value="1"/>
</dbReference>
<dbReference type="PROSITE" id="PS00704">
    <property type="entry name" value="PROK_CO2_ANHYDRASE_1"/>
    <property type="match status" value="1"/>
</dbReference>
<comment type="function">
    <text evidence="7">Reversible hydration of carbon dioxide.</text>
</comment>
<organism evidence="8 9">
    <name type="scientific">Heliorestis acidaminivorans</name>
    <dbReference type="NCBI Taxonomy" id="553427"/>
    <lineage>
        <taxon>Bacteria</taxon>
        <taxon>Bacillati</taxon>
        <taxon>Bacillota</taxon>
        <taxon>Clostridia</taxon>
        <taxon>Eubacteriales</taxon>
        <taxon>Heliobacteriaceae</taxon>
        <taxon>Heliorestis</taxon>
    </lineage>
</organism>
<dbReference type="OrthoDB" id="9769739at2"/>
<sequence>MQQLLEGNKRYIEQKLAGKEINQEYRQVLKEEGQKPFAVIVGCSDSRVPPELIFDQAFGDLFVVRVAGNVIDAVAMASVEYAVEQLHSPLVVVLGHESCGAVKAAVDNCCDAIDNPNDSNMNKLLSLIQPSVQEVKKEATQDAPLYEAVTDKNVAIMVEKIKQNPQLSTLINQGKLSIVGAKYHLESGEVDFF</sequence>
<feature type="binding site" evidence="6">
    <location>
        <position position="45"/>
    </location>
    <ligand>
        <name>Zn(2+)</name>
        <dbReference type="ChEBI" id="CHEBI:29105"/>
    </ligand>
</feature>
<reference evidence="8 9" key="1">
    <citation type="submission" date="2019-10" db="EMBL/GenBank/DDBJ databases">
        <title>Whole-genome sequence of the extremophile Heliorestis acidaminivorans DSM 24790.</title>
        <authorList>
            <person name="Kyndt J.A."/>
            <person name="Meyer T.E."/>
        </authorList>
    </citation>
    <scope>NUCLEOTIDE SEQUENCE [LARGE SCALE GENOMIC DNA]</scope>
    <source>
        <strain evidence="8 9">DSM 24790</strain>
    </source>
</reference>
<dbReference type="EMBL" id="WBXO01000001">
    <property type="protein sequence ID" value="KAB2954668.1"/>
    <property type="molecule type" value="Genomic_DNA"/>
</dbReference>
<dbReference type="PANTHER" id="PTHR11002">
    <property type="entry name" value="CARBONIC ANHYDRASE"/>
    <property type="match status" value="1"/>
</dbReference>
<dbReference type="Gene3D" id="3.40.1050.10">
    <property type="entry name" value="Carbonic anhydrase"/>
    <property type="match status" value="1"/>
</dbReference>
<name>A0A6I0FB15_9FIRM</name>
<dbReference type="AlphaFoldDB" id="A0A6I0FB15"/>
<feature type="binding site" evidence="6">
    <location>
        <position position="43"/>
    </location>
    <ligand>
        <name>Zn(2+)</name>
        <dbReference type="ChEBI" id="CHEBI:29105"/>
    </ligand>
</feature>
<dbReference type="GO" id="GO:0004089">
    <property type="term" value="F:carbonate dehydratase activity"/>
    <property type="evidence" value="ECO:0007669"/>
    <property type="project" value="UniProtKB-UniRule"/>
</dbReference>
<dbReference type="GO" id="GO:0015976">
    <property type="term" value="P:carbon utilization"/>
    <property type="evidence" value="ECO:0007669"/>
    <property type="project" value="InterPro"/>
</dbReference>
<evidence type="ECO:0000256" key="6">
    <source>
        <dbReference type="PIRSR" id="PIRSR601765-1"/>
    </source>
</evidence>
<comment type="caution">
    <text evidence="8">The sequence shown here is derived from an EMBL/GenBank/DDBJ whole genome shotgun (WGS) entry which is preliminary data.</text>
</comment>
<evidence type="ECO:0000256" key="3">
    <source>
        <dbReference type="ARBA" id="ARBA00022833"/>
    </source>
</evidence>
<comment type="cofactor">
    <cofactor evidence="6">
        <name>Zn(2+)</name>
        <dbReference type="ChEBI" id="CHEBI:29105"/>
    </cofactor>
    <text evidence="6">Binds 1 zinc ion per subunit.</text>
</comment>